<protein>
    <submittedName>
        <fullName evidence="1">Uncharacterized protein</fullName>
    </submittedName>
</protein>
<proteinExistence type="predicted"/>
<reference evidence="1" key="1">
    <citation type="submission" date="2014-12" db="EMBL/GenBank/DDBJ databases">
        <title>Insight into the proteome of Arion vulgaris.</title>
        <authorList>
            <person name="Aradska J."/>
            <person name="Bulat T."/>
            <person name="Smidak R."/>
            <person name="Sarate P."/>
            <person name="Gangsoo J."/>
            <person name="Sialana F."/>
            <person name="Bilban M."/>
            <person name="Lubec G."/>
        </authorList>
    </citation>
    <scope>NUCLEOTIDE SEQUENCE</scope>
    <source>
        <tissue evidence="1">Skin</tissue>
    </source>
</reference>
<sequence length="51" mass="5895">MKQTDCTVLDIVVYDKIYLDAMIAYIHSSFRDNVDTNACYKQSQSSTAIQW</sequence>
<name>A0A0B7ABN9_9EUPU</name>
<gene>
    <name evidence="1" type="primary">ORF104303</name>
</gene>
<organism evidence="1">
    <name type="scientific">Arion vulgaris</name>
    <dbReference type="NCBI Taxonomy" id="1028688"/>
    <lineage>
        <taxon>Eukaryota</taxon>
        <taxon>Metazoa</taxon>
        <taxon>Spiralia</taxon>
        <taxon>Lophotrochozoa</taxon>
        <taxon>Mollusca</taxon>
        <taxon>Gastropoda</taxon>
        <taxon>Heterobranchia</taxon>
        <taxon>Euthyneura</taxon>
        <taxon>Panpulmonata</taxon>
        <taxon>Eupulmonata</taxon>
        <taxon>Stylommatophora</taxon>
        <taxon>Helicina</taxon>
        <taxon>Arionoidea</taxon>
        <taxon>Arionidae</taxon>
        <taxon>Arion</taxon>
    </lineage>
</organism>
<dbReference type="EMBL" id="HACG01030510">
    <property type="protein sequence ID" value="CEK77375.1"/>
    <property type="molecule type" value="Transcribed_RNA"/>
</dbReference>
<evidence type="ECO:0000313" key="1">
    <source>
        <dbReference type="EMBL" id="CEK77375.1"/>
    </source>
</evidence>
<dbReference type="AlphaFoldDB" id="A0A0B7ABN9"/>
<accession>A0A0B7ABN9</accession>